<sequence>MPKLFKTTSANMSFVQKKNLYDEYKSAVKQGFIAGPAVSFNEFISTPNFDMMVDMKCLHCGYALRVNFSGYAHFMDTEGAAFPIDVCSHCGKLQFVPLDIYNKLID</sequence>
<protein>
    <submittedName>
        <fullName evidence="1">Uncharacterized protein</fullName>
    </submittedName>
</protein>
<evidence type="ECO:0000313" key="1">
    <source>
        <dbReference type="EMBL" id="MDI6452564.1"/>
    </source>
</evidence>
<gene>
    <name evidence="1" type="ORF">QJ521_03205</name>
</gene>
<reference evidence="1" key="1">
    <citation type="submission" date="2023-05" db="EMBL/GenBank/DDBJ databases">
        <title>Mariniplasma microaerophilum sp. nov., a novel anaerobic mollicute isolated from terrestrial mud volcano, Taman Peninsula, Russia.</title>
        <authorList>
            <person name="Khomyakova M.A."/>
            <person name="Merkel A.Y."/>
            <person name="Slobodkin A.I."/>
        </authorList>
    </citation>
    <scope>NUCLEOTIDE SEQUENCE</scope>
    <source>
        <strain evidence="1">M4Ah</strain>
    </source>
</reference>
<organism evidence="1 2">
    <name type="scientific">Peloplasma aerotolerans</name>
    <dbReference type="NCBI Taxonomy" id="3044389"/>
    <lineage>
        <taxon>Bacteria</taxon>
        <taxon>Bacillati</taxon>
        <taxon>Mycoplasmatota</taxon>
        <taxon>Mollicutes</taxon>
        <taxon>Acholeplasmatales</taxon>
        <taxon>Acholeplasmataceae</taxon>
        <taxon>Peloplasma</taxon>
    </lineage>
</organism>
<dbReference type="EMBL" id="JASCXW010000006">
    <property type="protein sequence ID" value="MDI6452564.1"/>
    <property type="molecule type" value="Genomic_DNA"/>
</dbReference>
<keyword evidence="2" id="KW-1185">Reference proteome</keyword>
<proteinExistence type="predicted"/>
<dbReference type="Proteomes" id="UP001431532">
    <property type="component" value="Unassembled WGS sequence"/>
</dbReference>
<comment type="caution">
    <text evidence="1">The sequence shown here is derived from an EMBL/GenBank/DDBJ whole genome shotgun (WGS) entry which is preliminary data.</text>
</comment>
<dbReference type="RefSeq" id="WP_282838980.1">
    <property type="nucleotide sequence ID" value="NZ_JASCXW010000006.1"/>
</dbReference>
<accession>A0AAW6U7I0</accession>
<name>A0AAW6U7I0_9MOLU</name>
<evidence type="ECO:0000313" key="2">
    <source>
        <dbReference type="Proteomes" id="UP001431532"/>
    </source>
</evidence>
<dbReference type="AlphaFoldDB" id="A0AAW6U7I0"/>